<dbReference type="SMART" id="SM00066">
    <property type="entry name" value="GAL4"/>
    <property type="match status" value="1"/>
</dbReference>
<dbReference type="GO" id="GO:0000981">
    <property type="term" value="F:DNA-binding transcription factor activity, RNA polymerase II-specific"/>
    <property type="evidence" value="ECO:0007669"/>
    <property type="project" value="InterPro"/>
</dbReference>
<dbReference type="GO" id="GO:0008270">
    <property type="term" value="F:zinc ion binding"/>
    <property type="evidence" value="ECO:0007669"/>
    <property type="project" value="InterPro"/>
</dbReference>
<keyword evidence="3" id="KW-0238">DNA-binding</keyword>
<feature type="domain" description="Zn(2)-C6 fungal-type" evidence="7">
    <location>
        <begin position="30"/>
        <end position="60"/>
    </location>
</feature>
<protein>
    <submittedName>
        <fullName evidence="8">C6 transcription factor</fullName>
    </submittedName>
</protein>
<dbReference type="Pfam" id="PF00172">
    <property type="entry name" value="Zn_clus"/>
    <property type="match status" value="1"/>
</dbReference>
<evidence type="ECO:0000259" key="7">
    <source>
        <dbReference type="PROSITE" id="PS50048"/>
    </source>
</evidence>
<keyword evidence="2" id="KW-0805">Transcription regulation</keyword>
<dbReference type="CDD" id="cd12148">
    <property type="entry name" value="fungal_TF_MHR"/>
    <property type="match status" value="1"/>
</dbReference>
<reference evidence="8 9" key="1">
    <citation type="journal article" date="2023" name="IMA Fungus">
        <title>Comparative genomic study of the Penicillium genus elucidates a diverse pangenome and 15 lateral gene transfer events.</title>
        <authorList>
            <person name="Petersen C."/>
            <person name="Sorensen T."/>
            <person name="Nielsen M.R."/>
            <person name="Sondergaard T.E."/>
            <person name="Sorensen J.L."/>
            <person name="Fitzpatrick D.A."/>
            <person name="Frisvad J.C."/>
            <person name="Nielsen K.L."/>
        </authorList>
    </citation>
    <scope>NUCLEOTIDE SEQUENCE [LARGE SCALE GENOMIC DNA]</scope>
    <source>
        <strain evidence="8 9">IBT 35679</strain>
    </source>
</reference>
<keyword evidence="9" id="KW-1185">Reference proteome</keyword>
<dbReference type="GO" id="GO:0006351">
    <property type="term" value="P:DNA-templated transcription"/>
    <property type="evidence" value="ECO:0007669"/>
    <property type="project" value="InterPro"/>
</dbReference>
<comment type="caution">
    <text evidence="8">The sequence shown here is derived from an EMBL/GenBank/DDBJ whole genome shotgun (WGS) entry which is preliminary data.</text>
</comment>
<evidence type="ECO:0000256" key="5">
    <source>
        <dbReference type="ARBA" id="ARBA00023242"/>
    </source>
</evidence>
<dbReference type="EMBL" id="JAQIZZ010000001">
    <property type="protein sequence ID" value="KAJ5557488.1"/>
    <property type="molecule type" value="Genomic_DNA"/>
</dbReference>
<evidence type="ECO:0000313" key="9">
    <source>
        <dbReference type="Proteomes" id="UP001220324"/>
    </source>
</evidence>
<dbReference type="GO" id="GO:0000435">
    <property type="term" value="P:positive regulation of transcription from RNA polymerase II promoter by galactose"/>
    <property type="evidence" value="ECO:0007669"/>
    <property type="project" value="TreeGrafter"/>
</dbReference>
<dbReference type="InterPro" id="IPR007219">
    <property type="entry name" value="XnlR_reg_dom"/>
</dbReference>
<dbReference type="PROSITE" id="PS00463">
    <property type="entry name" value="ZN2_CY6_FUNGAL_1"/>
    <property type="match status" value="1"/>
</dbReference>
<keyword evidence="1" id="KW-0479">Metal-binding</keyword>
<evidence type="ECO:0000256" key="4">
    <source>
        <dbReference type="ARBA" id="ARBA00023163"/>
    </source>
</evidence>
<keyword evidence="5" id="KW-0539">Nucleus</keyword>
<accession>A0AAD6D8Q3</accession>
<dbReference type="PANTHER" id="PTHR47424">
    <property type="entry name" value="REGULATORY PROTEIN GAL4"/>
    <property type="match status" value="1"/>
</dbReference>
<dbReference type="InterPro" id="IPR001138">
    <property type="entry name" value="Zn2Cys6_DnaBD"/>
</dbReference>
<sequence length="725" mass="80663">MEPPKRPTYAHGNNDNASEPTAKRRRISLACHACRTRKSKCDGSRPRCAACTHLELECIYTPSNTSTNVIVQKDYLQSLESRIMTLEESLHTVKDHMSELSHQVHGGTGVNNSLNVAREPSQRPALANIADIEDSVDAMGTVVFADEEDCGFFGPSSNIAFLRHLSRAVSYNASSPMVTTASPSIGKGSLDGGFINVSRPPSPGSDVIDLTSRKQKETDIFALPPPQETSRLVHKYFNDTGLLFPYVYPPSFLETYRSMTENHCKVRRTWLGLLNMMLAMANITAAPNGEPANQRIIAADVFYKRALNLCGNEMLRGTTLEVVQYLLLMGQYMQGTQKSVQAWTVHGLAVKAALQLGLHSKDASRVFSPQEKEIRKRTWFGCVVLDRTLSMTLGRPPAIPDSFVRLDLPTNNINGDGPTQMPIVDSTTFQMSVDFFNSTILLYKQLFVIVDLLYGQNLGCDPPLTVSQSVGHILSVEQQFVVWERSLPQNIDIVTVNRIREGNGDMPDPPQFHSLKFSVILTLRYLHLRILLHRPILTKFIDACGKGSIDDHEKSLLQQIGSNSMQICMECAMSIIDIIHEIVHSSGWQKGLLGAWWFSLHYTFHSACVLLGMIWVVRDGSPAKILLSYDIDKLNIYPKQAVAALYKLDCGNHIVDRCRYYLEQFNDAVNLRGEAGFANIGIGSDPVDSSGFNANTSPLGLEFGEFMMDGNLWTLLNRPDFLPSE</sequence>
<evidence type="ECO:0000313" key="8">
    <source>
        <dbReference type="EMBL" id="KAJ5557488.1"/>
    </source>
</evidence>
<evidence type="ECO:0000256" key="1">
    <source>
        <dbReference type="ARBA" id="ARBA00022723"/>
    </source>
</evidence>
<dbReference type="GO" id="GO:0000978">
    <property type="term" value="F:RNA polymerase II cis-regulatory region sequence-specific DNA binding"/>
    <property type="evidence" value="ECO:0007669"/>
    <property type="project" value="TreeGrafter"/>
</dbReference>
<name>A0AAD6D8Q3_9EURO</name>
<evidence type="ECO:0000256" key="3">
    <source>
        <dbReference type="ARBA" id="ARBA00023125"/>
    </source>
</evidence>
<dbReference type="GO" id="GO:0005634">
    <property type="term" value="C:nucleus"/>
    <property type="evidence" value="ECO:0007669"/>
    <property type="project" value="TreeGrafter"/>
</dbReference>
<dbReference type="InterPro" id="IPR051127">
    <property type="entry name" value="Fungal_SecMet_Regulators"/>
</dbReference>
<dbReference type="CDD" id="cd00067">
    <property type="entry name" value="GAL4"/>
    <property type="match status" value="1"/>
</dbReference>
<evidence type="ECO:0000256" key="6">
    <source>
        <dbReference type="SAM" id="MobiDB-lite"/>
    </source>
</evidence>
<keyword evidence="4" id="KW-0804">Transcription</keyword>
<dbReference type="Proteomes" id="UP001220324">
    <property type="component" value="Unassembled WGS sequence"/>
</dbReference>
<dbReference type="Pfam" id="PF04082">
    <property type="entry name" value="Fungal_trans"/>
    <property type="match status" value="1"/>
</dbReference>
<dbReference type="Gene3D" id="4.10.240.10">
    <property type="entry name" value="Zn(2)-C6 fungal-type DNA-binding domain"/>
    <property type="match status" value="1"/>
</dbReference>
<dbReference type="InterPro" id="IPR036864">
    <property type="entry name" value="Zn2-C6_fun-type_DNA-bd_sf"/>
</dbReference>
<gene>
    <name evidence="8" type="ORF">N7494_001403</name>
</gene>
<proteinExistence type="predicted"/>
<dbReference type="PROSITE" id="PS50048">
    <property type="entry name" value="ZN2_CY6_FUNGAL_2"/>
    <property type="match status" value="1"/>
</dbReference>
<feature type="region of interest" description="Disordered" evidence="6">
    <location>
        <begin position="1"/>
        <end position="22"/>
    </location>
</feature>
<dbReference type="AlphaFoldDB" id="A0AAD6D8Q3"/>
<dbReference type="PANTHER" id="PTHR47424:SF3">
    <property type="entry name" value="REGULATORY PROTEIN GAL4"/>
    <property type="match status" value="1"/>
</dbReference>
<dbReference type="SMART" id="SM00906">
    <property type="entry name" value="Fungal_trans"/>
    <property type="match status" value="1"/>
</dbReference>
<dbReference type="SUPFAM" id="SSF57701">
    <property type="entry name" value="Zn2/Cys6 DNA-binding domain"/>
    <property type="match status" value="1"/>
</dbReference>
<evidence type="ECO:0000256" key="2">
    <source>
        <dbReference type="ARBA" id="ARBA00023015"/>
    </source>
</evidence>
<organism evidence="8 9">
    <name type="scientific">Penicillium frequentans</name>
    <dbReference type="NCBI Taxonomy" id="3151616"/>
    <lineage>
        <taxon>Eukaryota</taxon>
        <taxon>Fungi</taxon>
        <taxon>Dikarya</taxon>
        <taxon>Ascomycota</taxon>
        <taxon>Pezizomycotina</taxon>
        <taxon>Eurotiomycetes</taxon>
        <taxon>Eurotiomycetidae</taxon>
        <taxon>Eurotiales</taxon>
        <taxon>Aspergillaceae</taxon>
        <taxon>Penicillium</taxon>
    </lineage>
</organism>